<dbReference type="GO" id="GO:0003700">
    <property type="term" value="F:DNA-binding transcription factor activity"/>
    <property type="evidence" value="ECO:0007669"/>
    <property type="project" value="InterPro"/>
</dbReference>
<evidence type="ECO:0000313" key="4">
    <source>
        <dbReference type="EMBL" id="KAH8091008.1"/>
    </source>
</evidence>
<keyword evidence="1" id="KW-0175">Coiled coil</keyword>
<comment type="caution">
    <text evidence="4">The sequence shown here is derived from an EMBL/GenBank/DDBJ whole genome shotgun (WGS) entry which is preliminary data.</text>
</comment>
<dbReference type="AlphaFoldDB" id="A0A8K0XLP2"/>
<dbReference type="EMBL" id="JAEVFJ010000037">
    <property type="protein sequence ID" value="KAH8091008.1"/>
    <property type="molecule type" value="Genomic_DNA"/>
</dbReference>
<feature type="compositionally biased region" description="Polar residues" evidence="2">
    <location>
        <begin position="101"/>
        <end position="114"/>
    </location>
</feature>
<feature type="compositionally biased region" description="Low complexity" evidence="2">
    <location>
        <begin position="19"/>
        <end position="28"/>
    </location>
</feature>
<gene>
    <name evidence="4" type="ORF">BXZ70DRAFT_898993</name>
</gene>
<dbReference type="InterPro" id="IPR046347">
    <property type="entry name" value="bZIP_sf"/>
</dbReference>
<dbReference type="SMART" id="SM00338">
    <property type="entry name" value="BRLZ"/>
    <property type="match status" value="1"/>
</dbReference>
<protein>
    <recommendedName>
        <fullName evidence="3">BZIP domain-containing protein</fullName>
    </recommendedName>
</protein>
<dbReference type="Proteomes" id="UP000813824">
    <property type="component" value="Unassembled WGS sequence"/>
</dbReference>
<feature type="compositionally biased region" description="Low complexity" evidence="2">
    <location>
        <begin position="88"/>
        <end position="100"/>
    </location>
</feature>
<dbReference type="Pfam" id="PF07716">
    <property type="entry name" value="bZIP_2"/>
    <property type="match status" value="1"/>
</dbReference>
<dbReference type="InterPro" id="IPR004827">
    <property type="entry name" value="bZIP"/>
</dbReference>
<feature type="region of interest" description="Disordered" evidence="2">
    <location>
        <begin position="1"/>
        <end position="118"/>
    </location>
</feature>
<evidence type="ECO:0000313" key="5">
    <source>
        <dbReference type="Proteomes" id="UP000813824"/>
    </source>
</evidence>
<dbReference type="Gene3D" id="3.30.160.60">
    <property type="entry name" value="Classic Zinc Finger"/>
    <property type="match status" value="1"/>
</dbReference>
<feature type="coiled-coil region" evidence="1">
    <location>
        <begin position="435"/>
        <end position="462"/>
    </location>
</feature>
<sequence length="475" mass="51873">MSLDAISAHAHPHIRRDQSSTLTTTPSSDRPPRPSTLQAHAHPNSPPTLLPNFRHPPYITSRPNGLPTLNQSFSNDTQPGTSSQHGHSPQTSPLPSTPSTFNYDSINPPSNRPRTLSHPVFHTTSDLAAHHGIPQSLPPLPRVSRFQEPAPSTQPSSPPNPDLDLHSLCSNYLTMLSQKPEEQHQSAMSAPVSDAAAAQALLEIIQASPEFQMANDFMTSPMDDSSPWEDLLTTPALGSDDLASEFLTSPAIVDSDSFGDYGDMPLFPDGLLVSGPPQIKASFVPAPVSAMANLDFTGMYTMPSPNTPALDPSSLHPSPQMGVESMSPPKPAAPRRRSAPTGTRKNVTPESLVPYDAPIQPRKYVVPSATSRKEVPAVFARKRSRSRAFGEGDEDELDEEASANVTPADLDAIEVKRRQNTLAARRSRKRKLEYQRELEDGMEREKNEKEMWKSRAHLLEALLVSHGHEVPSFPR</sequence>
<evidence type="ECO:0000256" key="2">
    <source>
        <dbReference type="SAM" id="MobiDB-lite"/>
    </source>
</evidence>
<feature type="domain" description="BZIP" evidence="3">
    <location>
        <begin position="416"/>
        <end position="430"/>
    </location>
</feature>
<organism evidence="4 5">
    <name type="scientific">Cristinia sonorae</name>
    <dbReference type="NCBI Taxonomy" id="1940300"/>
    <lineage>
        <taxon>Eukaryota</taxon>
        <taxon>Fungi</taxon>
        <taxon>Dikarya</taxon>
        <taxon>Basidiomycota</taxon>
        <taxon>Agaricomycotina</taxon>
        <taxon>Agaricomycetes</taxon>
        <taxon>Agaricomycetidae</taxon>
        <taxon>Agaricales</taxon>
        <taxon>Pleurotineae</taxon>
        <taxon>Stephanosporaceae</taxon>
        <taxon>Cristinia</taxon>
    </lineage>
</organism>
<dbReference type="CDD" id="cd12193">
    <property type="entry name" value="bZIP_GCN4"/>
    <property type="match status" value="1"/>
</dbReference>
<evidence type="ECO:0000259" key="3">
    <source>
        <dbReference type="PROSITE" id="PS00036"/>
    </source>
</evidence>
<reference evidence="4" key="1">
    <citation type="journal article" date="2021" name="New Phytol.">
        <title>Evolutionary innovations through gain and loss of genes in the ectomycorrhizal Boletales.</title>
        <authorList>
            <person name="Wu G."/>
            <person name="Miyauchi S."/>
            <person name="Morin E."/>
            <person name="Kuo A."/>
            <person name="Drula E."/>
            <person name="Varga T."/>
            <person name="Kohler A."/>
            <person name="Feng B."/>
            <person name="Cao Y."/>
            <person name="Lipzen A."/>
            <person name="Daum C."/>
            <person name="Hundley H."/>
            <person name="Pangilinan J."/>
            <person name="Johnson J."/>
            <person name="Barry K."/>
            <person name="LaButti K."/>
            <person name="Ng V."/>
            <person name="Ahrendt S."/>
            <person name="Min B."/>
            <person name="Choi I.G."/>
            <person name="Park H."/>
            <person name="Plett J.M."/>
            <person name="Magnuson J."/>
            <person name="Spatafora J.W."/>
            <person name="Nagy L.G."/>
            <person name="Henrissat B."/>
            <person name="Grigoriev I.V."/>
            <person name="Yang Z.L."/>
            <person name="Xu J."/>
            <person name="Martin F.M."/>
        </authorList>
    </citation>
    <scope>NUCLEOTIDE SEQUENCE</scope>
    <source>
        <strain evidence="4">KKN 215</strain>
    </source>
</reference>
<dbReference type="SUPFAM" id="SSF57959">
    <property type="entry name" value="Leucine zipper domain"/>
    <property type="match status" value="1"/>
</dbReference>
<feature type="compositionally biased region" description="Polar residues" evidence="2">
    <location>
        <begin position="61"/>
        <end position="87"/>
    </location>
</feature>
<keyword evidence="5" id="KW-1185">Reference proteome</keyword>
<proteinExistence type="predicted"/>
<dbReference type="OrthoDB" id="2257100at2759"/>
<evidence type="ECO:0000256" key="1">
    <source>
        <dbReference type="SAM" id="Coils"/>
    </source>
</evidence>
<dbReference type="PROSITE" id="PS00036">
    <property type="entry name" value="BZIP_BASIC"/>
    <property type="match status" value="1"/>
</dbReference>
<feature type="region of interest" description="Disordered" evidence="2">
    <location>
        <begin position="130"/>
        <end position="161"/>
    </location>
</feature>
<feature type="region of interest" description="Disordered" evidence="2">
    <location>
        <begin position="305"/>
        <end position="355"/>
    </location>
</feature>
<name>A0A8K0XLP2_9AGAR</name>
<accession>A0A8K0XLP2</accession>